<accession>A0A854QCS4</accession>
<sequence>MTTSHLVLILYPLPISSLVAVTLNMPPKRPPPLPKSLFTGQGPLAPGSAPLLPSPTRIHPDYIIDSHSFVTSFQNSPDPIYQGLAEVYPRPPVRNAVQVKMKISAEPAQAILGVKPFAIHPTVLNLTLATPPSVTNIAKGAVDIIVPSTVPLAEKDWDLLEEAVIALEGCWGHGEEGKPKPGKIVISGLLVPPLTKPSSALIRSESYNLHLARLAALSLHANVFLKALPPVVEVFELGPDGKWWTDRNELERVLRMYVSHAIETFGTHRLIFGSSPALPLSDLKHVSHTHTVGECEQPISNGEWYAVLRKCVAELGEGMEEMTGVMGANAAGVYDLHA</sequence>
<keyword evidence="1" id="KW-0732">Signal</keyword>
<name>A0A854QCS4_CRYNE</name>
<dbReference type="AlphaFoldDB" id="A0A854QCS4"/>
<comment type="caution">
    <text evidence="2">The sequence shown here is derived from an EMBL/GenBank/DDBJ whole genome shotgun (WGS) entry which is preliminary data.</text>
</comment>
<dbReference type="Proteomes" id="UP000199727">
    <property type="component" value="Unassembled WGS sequence"/>
</dbReference>
<evidence type="ECO:0008006" key="4">
    <source>
        <dbReference type="Google" id="ProtNLM"/>
    </source>
</evidence>
<dbReference type="Gene3D" id="3.20.20.140">
    <property type="entry name" value="Metal-dependent hydrolases"/>
    <property type="match status" value="1"/>
</dbReference>
<organism evidence="2 3">
    <name type="scientific">Cryptococcus neoformans Tu259-1</name>
    <dbReference type="NCBI Taxonomy" id="1230072"/>
    <lineage>
        <taxon>Eukaryota</taxon>
        <taxon>Fungi</taxon>
        <taxon>Dikarya</taxon>
        <taxon>Basidiomycota</taxon>
        <taxon>Agaricomycotina</taxon>
        <taxon>Tremellomycetes</taxon>
        <taxon>Tremellales</taxon>
        <taxon>Cryptococcaceae</taxon>
        <taxon>Cryptococcus</taxon>
        <taxon>Cryptococcus neoformans species complex</taxon>
    </lineage>
</organism>
<evidence type="ECO:0000313" key="2">
    <source>
        <dbReference type="EMBL" id="OXG22372.1"/>
    </source>
</evidence>
<reference evidence="2 3" key="1">
    <citation type="submission" date="2017-06" db="EMBL/GenBank/DDBJ databases">
        <title>Global population genomics of the pathogenic fungus Cryptococcus neoformans var. grubii.</title>
        <authorList>
            <person name="Cuomo C."/>
            <person name="Litvintseva A."/>
            <person name="Chen Y."/>
            <person name="Young S."/>
            <person name="Zeng Q."/>
            <person name="Chapman S."/>
            <person name="Gujja S."/>
            <person name="Saif S."/>
            <person name="Birren B."/>
        </authorList>
    </citation>
    <scope>NUCLEOTIDE SEQUENCE [LARGE SCALE GENOMIC DNA]</scope>
    <source>
        <strain evidence="2 3">Tu259-1</strain>
    </source>
</reference>
<evidence type="ECO:0000313" key="3">
    <source>
        <dbReference type="Proteomes" id="UP000199727"/>
    </source>
</evidence>
<protein>
    <recommendedName>
        <fullName evidence="4">Amidohydrolase-related domain-containing protein</fullName>
    </recommendedName>
</protein>
<gene>
    <name evidence="2" type="ORF">C361_03033</name>
</gene>
<proteinExistence type="predicted"/>
<evidence type="ECO:0000256" key="1">
    <source>
        <dbReference type="SAM" id="SignalP"/>
    </source>
</evidence>
<dbReference type="EMBL" id="AMKT01000040">
    <property type="protein sequence ID" value="OXG22372.1"/>
    <property type="molecule type" value="Genomic_DNA"/>
</dbReference>
<feature type="chain" id="PRO_5032372284" description="Amidohydrolase-related domain-containing protein" evidence="1">
    <location>
        <begin position="21"/>
        <end position="338"/>
    </location>
</feature>
<feature type="signal peptide" evidence="1">
    <location>
        <begin position="1"/>
        <end position="20"/>
    </location>
</feature>
<dbReference type="OrthoDB" id="2135488at2759"/>